<sequence>MKNIGNLILNEVLFRSRSKTWLRCKVSSQSAERKGAPTAAATAATITTDAKDINRNGEFQENQENCMPTLLTENNPKKEY</sequence>
<keyword evidence="2" id="KW-1185">Reference proteome</keyword>
<dbReference type="VEuPathDB" id="VectorBase:GPAI040756"/>
<organism evidence="1 2">
    <name type="scientific">Glossina pallidipes</name>
    <name type="common">Tsetse fly</name>
    <dbReference type="NCBI Taxonomy" id="7398"/>
    <lineage>
        <taxon>Eukaryota</taxon>
        <taxon>Metazoa</taxon>
        <taxon>Ecdysozoa</taxon>
        <taxon>Arthropoda</taxon>
        <taxon>Hexapoda</taxon>
        <taxon>Insecta</taxon>
        <taxon>Pterygota</taxon>
        <taxon>Neoptera</taxon>
        <taxon>Endopterygota</taxon>
        <taxon>Diptera</taxon>
        <taxon>Brachycera</taxon>
        <taxon>Muscomorpha</taxon>
        <taxon>Hippoboscoidea</taxon>
        <taxon>Glossinidae</taxon>
        <taxon>Glossina</taxon>
    </lineage>
</organism>
<evidence type="ECO:0000313" key="1">
    <source>
        <dbReference type="EnsemblMetazoa" id="GPAI040756-PA"/>
    </source>
</evidence>
<dbReference type="EnsemblMetazoa" id="GPAI040756-RA">
    <property type="protein sequence ID" value="GPAI040756-PA"/>
    <property type="gene ID" value="GPAI040756"/>
</dbReference>
<proteinExistence type="predicted"/>
<dbReference type="Proteomes" id="UP000092445">
    <property type="component" value="Unassembled WGS sequence"/>
</dbReference>
<reference evidence="1" key="2">
    <citation type="submission" date="2020-05" db="UniProtKB">
        <authorList>
            <consortium name="EnsemblMetazoa"/>
        </authorList>
    </citation>
    <scope>IDENTIFICATION</scope>
    <source>
        <strain evidence="1">IAEA</strain>
    </source>
</reference>
<accession>A0A1B0AC42</accession>
<evidence type="ECO:0000313" key="2">
    <source>
        <dbReference type="Proteomes" id="UP000092445"/>
    </source>
</evidence>
<name>A0A1B0AC42_GLOPL</name>
<reference evidence="2" key="1">
    <citation type="submission" date="2014-03" db="EMBL/GenBank/DDBJ databases">
        <authorList>
            <person name="Aksoy S."/>
            <person name="Warren W."/>
            <person name="Wilson R.K."/>
        </authorList>
    </citation>
    <scope>NUCLEOTIDE SEQUENCE [LARGE SCALE GENOMIC DNA]</scope>
    <source>
        <strain evidence="2">IAEA</strain>
    </source>
</reference>
<protein>
    <submittedName>
        <fullName evidence="1">Uncharacterized protein</fullName>
    </submittedName>
</protein>
<dbReference type="AlphaFoldDB" id="A0A1B0AC42"/>